<gene>
    <name evidence="2" type="ORF">CSSPJE1EN2_LOCUS20762</name>
</gene>
<proteinExistence type="predicted"/>
<protein>
    <submittedName>
        <fullName evidence="2">Uncharacterized protein</fullName>
    </submittedName>
</protein>
<keyword evidence="3" id="KW-1185">Reference proteome</keyword>
<dbReference type="Proteomes" id="UP001497522">
    <property type="component" value="Chromosome 7"/>
</dbReference>
<dbReference type="EMBL" id="OZ023708">
    <property type="protein sequence ID" value="CAK9879198.1"/>
    <property type="molecule type" value="Genomic_DNA"/>
</dbReference>
<sequence>MLARSGPSSPASIAMHDSKASMYSLNNSGLSGQPCFTPIVHGNVLERPSVVCDMHAWSWLYMDRKHARKRPPTPMPSNIRHSFSRSMPSTSLAGAGTTRSGGEEGGPSSGAKPCRSASFPMPCAASFYARYRLQNLAGSTLAILHKRIPLNLS</sequence>
<name>A0ABP1BSF0_9BRYO</name>
<feature type="compositionally biased region" description="Polar residues" evidence="1">
    <location>
        <begin position="79"/>
        <end position="92"/>
    </location>
</feature>
<evidence type="ECO:0000313" key="2">
    <source>
        <dbReference type="EMBL" id="CAK9879198.1"/>
    </source>
</evidence>
<evidence type="ECO:0000313" key="3">
    <source>
        <dbReference type="Proteomes" id="UP001497522"/>
    </source>
</evidence>
<organism evidence="2 3">
    <name type="scientific">Sphagnum jensenii</name>
    <dbReference type="NCBI Taxonomy" id="128206"/>
    <lineage>
        <taxon>Eukaryota</taxon>
        <taxon>Viridiplantae</taxon>
        <taxon>Streptophyta</taxon>
        <taxon>Embryophyta</taxon>
        <taxon>Bryophyta</taxon>
        <taxon>Sphagnophytina</taxon>
        <taxon>Sphagnopsida</taxon>
        <taxon>Sphagnales</taxon>
        <taxon>Sphagnaceae</taxon>
        <taxon>Sphagnum</taxon>
    </lineage>
</organism>
<feature type="region of interest" description="Disordered" evidence="1">
    <location>
        <begin position="68"/>
        <end position="115"/>
    </location>
</feature>
<reference evidence="2" key="1">
    <citation type="submission" date="2024-03" db="EMBL/GenBank/DDBJ databases">
        <authorList>
            <consortium name="ELIXIR-Norway"/>
            <consortium name="Elixir Norway"/>
        </authorList>
    </citation>
    <scope>NUCLEOTIDE SEQUENCE</scope>
</reference>
<accession>A0ABP1BSF0</accession>
<evidence type="ECO:0000256" key="1">
    <source>
        <dbReference type="SAM" id="MobiDB-lite"/>
    </source>
</evidence>